<evidence type="ECO:0000313" key="1">
    <source>
        <dbReference type="EMBL" id="KUL46994.1"/>
    </source>
</evidence>
<gene>
    <name evidence="1" type="ORF">ADL12_00690</name>
</gene>
<reference evidence="2" key="1">
    <citation type="submission" date="2015-10" db="EMBL/GenBank/DDBJ databases">
        <authorList>
            <person name="Ju K.-S."/>
            <person name="Doroghazi J.R."/>
            <person name="Metcalf W.W."/>
        </authorList>
    </citation>
    <scope>NUCLEOTIDE SEQUENCE [LARGE SCALE GENOMIC DNA]</scope>
    <source>
        <strain evidence="2">NRRL 3151</strain>
    </source>
</reference>
<protein>
    <submittedName>
        <fullName evidence="1">Uncharacterized protein</fullName>
    </submittedName>
</protein>
<proteinExistence type="predicted"/>
<organism evidence="1 2">
    <name type="scientific">Streptomyces regalis</name>
    <dbReference type="NCBI Taxonomy" id="68262"/>
    <lineage>
        <taxon>Bacteria</taxon>
        <taxon>Bacillati</taxon>
        <taxon>Actinomycetota</taxon>
        <taxon>Actinomycetes</taxon>
        <taxon>Kitasatosporales</taxon>
        <taxon>Streptomycetaceae</taxon>
        <taxon>Streptomyces</taxon>
    </lineage>
</organism>
<sequence length="251" mass="28222">MDYDVHDWVDIDGGRFQRVSLASDQREYCELDLYLMGAMGPDGVGDMNLLSNITNVSGNTFSASKKRFEIDNFLWANGARVPNEAAAQKQFKHGFCLLTKDFGSAHDLADRIDQLRRRFEVDFRAATKGLLSVDTSMGPLRREAQPGEISELTGGGYTSLHRHQVSPYDLNVTGTQFTGTIQPGQTQYWFTYNWSPYWHMDWSVRPTTAGGKVTSLVEVERAGNGTLTYWLTIRNTGSAATDFEARYARLH</sequence>
<accession>A0A0X3VQZ6</accession>
<dbReference type="Proteomes" id="UP000053923">
    <property type="component" value="Unassembled WGS sequence"/>
</dbReference>
<dbReference type="RefSeq" id="WP_062697272.1">
    <property type="nucleotide sequence ID" value="NZ_LLZG01000001.1"/>
</dbReference>
<evidence type="ECO:0000313" key="2">
    <source>
        <dbReference type="Proteomes" id="UP000053923"/>
    </source>
</evidence>
<dbReference type="OrthoDB" id="3696282at2"/>
<dbReference type="EMBL" id="LLZG01000001">
    <property type="protein sequence ID" value="KUL46994.1"/>
    <property type="molecule type" value="Genomic_DNA"/>
</dbReference>
<dbReference type="AlphaFoldDB" id="A0A0X3VQZ6"/>
<name>A0A0X3VQZ6_9ACTN</name>
<keyword evidence="2" id="KW-1185">Reference proteome</keyword>
<comment type="caution">
    <text evidence="1">The sequence shown here is derived from an EMBL/GenBank/DDBJ whole genome shotgun (WGS) entry which is preliminary data.</text>
</comment>